<gene>
    <name evidence="1" type="ORF">SAMN04490194_0413</name>
</gene>
<dbReference type="Gene3D" id="1.10.238.160">
    <property type="match status" value="1"/>
</dbReference>
<dbReference type="InterPro" id="IPR010260">
    <property type="entry name" value="AlpA"/>
</dbReference>
<evidence type="ECO:0000313" key="2">
    <source>
        <dbReference type="Proteomes" id="UP000198985"/>
    </source>
</evidence>
<proteinExistence type="predicted"/>
<dbReference type="RefSeq" id="WP_084318223.1">
    <property type="nucleotide sequence ID" value="NZ_FNTY01000001.1"/>
</dbReference>
<dbReference type="Proteomes" id="UP000198985">
    <property type="component" value="Unassembled WGS sequence"/>
</dbReference>
<organism evidence="1 2">
    <name type="scientific">Pseudomonas migulae</name>
    <dbReference type="NCBI Taxonomy" id="78543"/>
    <lineage>
        <taxon>Bacteria</taxon>
        <taxon>Pseudomonadati</taxon>
        <taxon>Pseudomonadota</taxon>
        <taxon>Gammaproteobacteria</taxon>
        <taxon>Pseudomonadales</taxon>
        <taxon>Pseudomonadaceae</taxon>
        <taxon>Pseudomonas</taxon>
    </lineage>
</organism>
<reference evidence="1 2" key="1">
    <citation type="submission" date="2016-10" db="EMBL/GenBank/DDBJ databases">
        <authorList>
            <person name="de Groot N.N."/>
        </authorList>
    </citation>
    <scope>NUCLEOTIDE SEQUENCE [LARGE SCALE GENOMIC DNA]</scope>
    <source>
        <strain evidence="1 2">BS3662</strain>
    </source>
</reference>
<dbReference type="InterPro" id="IPR052931">
    <property type="entry name" value="Prophage_regulatory_activator"/>
</dbReference>
<dbReference type="EMBL" id="FNTY01000001">
    <property type="protein sequence ID" value="SED44931.1"/>
    <property type="molecule type" value="Genomic_DNA"/>
</dbReference>
<dbReference type="PANTHER" id="PTHR36154:SF1">
    <property type="entry name" value="DNA-BINDING TRANSCRIPTIONAL ACTIVATOR ALPA"/>
    <property type="match status" value="1"/>
</dbReference>
<sequence length="63" mass="7241">MTESIDRFLRLDEVLHTTGLGRNTVYRRIREGTFPKQVRIGPNSVAWRQSAIAKWMSDPNPGN</sequence>
<evidence type="ECO:0000313" key="1">
    <source>
        <dbReference type="EMBL" id="SED44931.1"/>
    </source>
</evidence>
<dbReference type="AlphaFoldDB" id="A0A1H5ASY0"/>
<dbReference type="InterPro" id="IPR009061">
    <property type="entry name" value="DNA-bd_dom_put_sf"/>
</dbReference>
<accession>A0A1H5ASY0</accession>
<name>A0A1H5ASY0_9PSED</name>
<dbReference type="PANTHER" id="PTHR36154">
    <property type="entry name" value="DNA-BINDING TRANSCRIPTIONAL ACTIVATOR ALPA"/>
    <property type="match status" value="1"/>
</dbReference>
<protein>
    <submittedName>
        <fullName evidence="1">Transcriptional regulator, AlpA family</fullName>
    </submittedName>
</protein>
<dbReference type="SUPFAM" id="SSF46955">
    <property type="entry name" value="Putative DNA-binding domain"/>
    <property type="match status" value="1"/>
</dbReference>
<dbReference type="Pfam" id="PF05930">
    <property type="entry name" value="Phage_AlpA"/>
    <property type="match status" value="1"/>
</dbReference>